<feature type="domain" description="Lcl C-terminal" evidence="1">
    <location>
        <begin position="39"/>
        <end position="143"/>
    </location>
</feature>
<evidence type="ECO:0000313" key="2">
    <source>
        <dbReference type="EMBL" id="MBC8208304.1"/>
    </source>
</evidence>
<organism evidence="2 3">
    <name type="scientific">Candidatus Desulfatifera sulfidica</name>
    <dbReference type="NCBI Taxonomy" id="2841691"/>
    <lineage>
        <taxon>Bacteria</taxon>
        <taxon>Pseudomonadati</taxon>
        <taxon>Thermodesulfobacteriota</taxon>
        <taxon>Desulfobulbia</taxon>
        <taxon>Desulfobulbales</taxon>
        <taxon>Desulfobulbaceae</taxon>
        <taxon>Candidatus Desulfatifera</taxon>
    </lineage>
</organism>
<evidence type="ECO:0000259" key="1">
    <source>
        <dbReference type="Pfam" id="PF07603"/>
    </source>
</evidence>
<dbReference type="AlphaFoldDB" id="A0A8J6N7U2"/>
<sequence>MKQQRLIGGMVVLVVLSLVQPLYGAVRLQETTQGFCQEVNSGKMWQVETSRRVRSLVEAQAYVDELNLGGYNDWRLPTVGELFELTMMSDLHETGRCQIQVKGNFWSGDKDLEGRAGAWELDDNCDPERQYVPKQVGVVRAVRN</sequence>
<dbReference type="Pfam" id="PF07603">
    <property type="entry name" value="Lcl_C"/>
    <property type="match status" value="1"/>
</dbReference>
<reference evidence="2 3" key="1">
    <citation type="submission" date="2020-08" db="EMBL/GenBank/DDBJ databases">
        <title>Bridging the membrane lipid divide: bacteria of the FCB group superphylum have the potential to synthesize archaeal ether lipids.</title>
        <authorList>
            <person name="Villanueva L."/>
            <person name="Von Meijenfeldt F.A.B."/>
            <person name="Westbye A.B."/>
            <person name="Yadav S."/>
            <person name="Hopmans E.C."/>
            <person name="Dutilh B.E."/>
            <person name="Sinninghe Damste J.S."/>
        </authorList>
    </citation>
    <scope>NUCLEOTIDE SEQUENCE [LARGE SCALE GENOMIC DNA]</scope>
    <source>
        <strain evidence="2">NIOZ-UU81</strain>
    </source>
</reference>
<dbReference type="Proteomes" id="UP000599024">
    <property type="component" value="Unassembled WGS sequence"/>
</dbReference>
<gene>
    <name evidence="2" type="ORF">H8E79_03945</name>
</gene>
<name>A0A8J6N7U2_9BACT</name>
<evidence type="ECO:0000313" key="3">
    <source>
        <dbReference type="Proteomes" id="UP000599024"/>
    </source>
</evidence>
<comment type="caution">
    <text evidence="2">The sequence shown here is derived from an EMBL/GenBank/DDBJ whole genome shotgun (WGS) entry which is preliminary data.</text>
</comment>
<dbReference type="InterPro" id="IPR011460">
    <property type="entry name" value="Lcl_C"/>
</dbReference>
<dbReference type="EMBL" id="JACNLK010000033">
    <property type="protein sequence ID" value="MBC8208304.1"/>
    <property type="molecule type" value="Genomic_DNA"/>
</dbReference>
<protein>
    <submittedName>
        <fullName evidence="2">DUF1566 domain-containing protein</fullName>
    </submittedName>
</protein>
<accession>A0A8J6N7U2</accession>
<proteinExistence type="predicted"/>